<organism evidence="1">
    <name type="scientific">Anguilla anguilla</name>
    <name type="common">European freshwater eel</name>
    <name type="synonym">Muraena anguilla</name>
    <dbReference type="NCBI Taxonomy" id="7936"/>
    <lineage>
        <taxon>Eukaryota</taxon>
        <taxon>Metazoa</taxon>
        <taxon>Chordata</taxon>
        <taxon>Craniata</taxon>
        <taxon>Vertebrata</taxon>
        <taxon>Euteleostomi</taxon>
        <taxon>Actinopterygii</taxon>
        <taxon>Neopterygii</taxon>
        <taxon>Teleostei</taxon>
        <taxon>Anguilliformes</taxon>
        <taxon>Anguillidae</taxon>
        <taxon>Anguilla</taxon>
    </lineage>
</organism>
<dbReference type="AlphaFoldDB" id="A0A0E9X881"/>
<protein>
    <submittedName>
        <fullName evidence="1">Uncharacterized protein</fullName>
    </submittedName>
</protein>
<dbReference type="EMBL" id="GBXM01009635">
    <property type="protein sequence ID" value="JAH98942.1"/>
    <property type="molecule type" value="Transcribed_RNA"/>
</dbReference>
<proteinExistence type="predicted"/>
<name>A0A0E9X881_ANGAN</name>
<accession>A0A0E9X881</accession>
<reference evidence="1" key="2">
    <citation type="journal article" date="2015" name="Fish Shellfish Immunol.">
        <title>Early steps in the European eel (Anguilla anguilla)-Vibrio vulnificus interaction in the gills: Role of the RtxA13 toxin.</title>
        <authorList>
            <person name="Callol A."/>
            <person name="Pajuelo D."/>
            <person name="Ebbesson L."/>
            <person name="Teles M."/>
            <person name="MacKenzie S."/>
            <person name="Amaro C."/>
        </authorList>
    </citation>
    <scope>NUCLEOTIDE SEQUENCE</scope>
</reference>
<sequence>MPSTRQLDDSSKLDLWTEIFDIIEAVKWAFDEDERGARAMVVVQHGAQAVSILRGFVSVFGETNCNFFLSGCFERESHPLCCVHRFPHFAQGLGSSPRLYPKAQHQHLNAPSSELL</sequence>
<evidence type="ECO:0000313" key="1">
    <source>
        <dbReference type="EMBL" id="JAH98942.1"/>
    </source>
</evidence>
<reference evidence="1" key="1">
    <citation type="submission" date="2014-11" db="EMBL/GenBank/DDBJ databases">
        <authorList>
            <person name="Amaro Gonzalez C."/>
        </authorList>
    </citation>
    <scope>NUCLEOTIDE SEQUENCE</scope>
</reference>